<dbReference type="InterPro" id="IPR011527">
    <property type="entry name" value="ABC1_TM_dom"/>
</dbReference>
<dbReference type="RefSeq" id="WP_118004468.1">
    <property type="nucleotide sequence ID" value="NZ_QRXF01000021.1"/>
</dbReference>
<dbReference type="Pfam" id="PF00005">
    <property type="entry name" value="ABC_tran"/>
    <property type="match status" value="1"/>
</dbReference>
<feature type="domain" description="ABC transporter" evidence="8">
    <location>
        <begin position="333"/>
        <end position="566"/>
    </location>
</feature>
<keyword evidence="4 10" id="KW-0067">ATP-binding</keyword>
<comment type="subcellular location">
    <subcellularLocation>
        <location evidence="1">Cell membrane</location>
        <topology evidence="1">Multi-pass membrane protein</topology>
    </subcellularLocation>
</comment>
<reference evidence="10 11" key="1">
    <citation type="submission" date="2018-08" db="EMBL/GenBank/DDBJ databases">
        <title>A genome reference for cultivated species of the human gut microbiota.</title>
        <authorList>
            <person name="Zou Y."/>
            <person name="Xue W."/>
            <person name="Luo G."/>
        </authorList>
    </citation>
    <scope>NUCLEOTIDE SEQUENCE [LARGE SCALE GENOMIC DNA]</scope>
    <source>
        <strain evidence="10 11">AF18-16LB</strain>
    </source>
</reference>
<evidence type="ECO:0000256" key="4">
    <source>
        <dbReference type="ARBA" id="ARBA00022840"/>
    </source>
</evidence>
<dbReference type="InterPro" id="IPR017871">
    <property type="entry name" value="ABC_transporter-like_CS"/>
</dbReference>
<dbReference type="Pfam" id="PF00664">
    <property type="entry name" value="ABC_membrane"/>
    <property type="match status" value="1"/>
</dbReference>
<dbReference type="CDD" id="cd07346">
    <property type="entry name" value="ABC_6TM_exporters"/>
    <property type="match status" value="1"/>
</dbReference>
<dbReference type="GO" id="GO:0005524">
    <property type="term" value="F:ATP binding"/>
    <property type="evidence" value="ECO:0007669"/>
    <property type="project" value="UniProtKB-KW"/>
</dbReference>
<keyword evidence="6 7" id="KW-0472">Membrane</keyword>
<dbReference type="GO" id="GO:0034040">
    <property type="term" value="F:ATPase-coupled lipid transmembrane transporter activity"/>
    <property type="evidence" value="ECO:0007669"/>
    <property type="project" value="TreeGrafter"/>
</dbReference>
<dbReference type="EMBL" id="QRXG01000033">
    <property type="protein sequence ID" value="RGT78764.1"/>
    <property type="molecule type" value="Genomic_DNA"/>
</dbReference>
<evidence type="ECO:0000256" key="5">
    <source>
        <dbReference type="ARBA" id="ARBA00022989"/>
    </source>
</evidence>
<dbReference type="GO" id="GO:0016887">
    <property type="term" value="F:ATP hydrolysis activity"/>
    <property type="evidence" value="ECO:0007669"/>
    <property type="project" value="InterPro"/>
</dbReference>
<keyword evidence="5 7" id="KW-1133">Transmembrane helix</keyword>
<dbReference type="InterPro" id="IPR003593">
    <property type="entry name" value="AAA+_ATPase"/>
</dbReference>
<protein>
    <submittedName>
        <fullName evidence="10">ABC transporter ATP-binding protein</fullName>
    </submittedName>
</protein>
<dbReference type="PROSITE" id="PS50893">
    <property type="entry name" value="ABC_TRANSPORTER_2"/>
    <property type="match status" value="1"/>
</dbReference>
<dbReference type="InterPro" id="IPR027417">
    <property type="entry name" value="P-loop_NTPase"/>
</dbReference>
<name>A0A412Q0B6_9FIRM</name>
<dbReference type="Gene3D" id="3.40.50.300">
    <property type="entry name" value="P-loop containing nucleotide triphosphate hydrolases"/>
    <property type="match status" value="1"/>
</dbReference>
<dbReference type="PANTHER" id="PTHR24221">
    <property type="entry name" value="ATP-BINDING CASSETTE SUB-FAMILY B"/>
    <property type="match status" value="1"/>
</dbReference>
<evidence type="ECO:0000259" key="9">
    <source>
        <dbReference type="PROSITE" id="PS50929"/>
    </source>
</evidence>
<dbReference type="Gene3D" id="1.20.1560.10">
    <property type="entry name" value="ABC transporter type 1, transmembrane domain"/>
    <property type="match status" value="1"/>
</dbReference>
<dbReference type="SMART" id="SM00382">
    <property type="entry name" value="AAA"/>
    <property type="match status" value="1"/>
</dbReference>
<sequence length="569" mass="64096">MKKASVSELLKLLLPYKFKILGIVTILILNAGFSLILPLLSKSIMDDGFIGGDQGVLILRVIQTLMLVILICGIDIMKDKIRIGIQNDLNLNLSRNFFRHLSRLNMSYFDEKNDAEILNNLRMDIENICMVADNSLFFVFAQIFSIIGGMVGLFILNAKLAGLVVLLIPIKYLIARYFAKQNKKIMQQYIMSEEVYSKWFGDVVSGMREIKLFNLYQHKYAEFQDYQENIVENSKKANLLLTYNMTTEKVIMQILMSCIYILGAIQVFNLETSVGTTFAFISYSACVTSPITAIMNIKQMLAGIFPSVERYVAFINIEEEQVEGEKVPSMGDITLTDVSMCYDTNPDKYAIENLSLTIKAGSKTAVIGTNGSGKSTFVNLLLRLYKYSSGSITMNDMEISSLKLDDYRNMFSVVSQDVVLFNGTIKDNLCLYKDFSDSAIKFAIQASGLEGFIKDHTLDYIVGERGTALSGGEKQKLSLARAILHDRPILILDEATANTDIHSKKYIHNYLLNEATEKTVIIITHSDEVLQMMDNIVFLEQGKVLCHGTYQELLSQNKDFQNMMAALNH</sequence>
<dbReference type="AlphaFoldDB" id="A0A412Q0B6"/>
<dbReference type="SUPFAM" id="SSF90123">
    <property type="entry name" value="ABC transporter transmembrane region"/>
    <property type="match status" value="1"/>
</dbReference>
<evidence type="ECO:0000256" key="6">
    <source>
        <dbReference type="ARBA" id="ARBA00023136"/>
    </source>
</evidence>
<evidence type="ECO:0000259" key="8">
    <source>
        <dbReference type="PROSITE" id="PS50893"/>
    </source>
</evidence>
<dbReference type="PROSITE" id="PS00211">
    <property type="entry name" value="ABC_TRANSPORTER_1"/>
    <property type="match status" value="1"/>
</dbReference>
<feature type="transmembrane region" description="Helical" evidence="7">
    <location>
        <begin position="57"/>
        <end position="77"/>
    </location>
</feature>
<keyword evidence="2 7" id="KW-0812">Transmembrane</keyword>
<dbReference type="SUPFAM" id="SSF52540">
    <property type="entry name" value="P-loop containing nucleoside triphosphate hydrolases"/>
    <property type="match status" value="1"/>
</dbReference>
<feature type="transmembrane region" description="Helical" evidence="7">
    <location>
        <begin position="250"/>
        <end position="268"/>
    </location>
</feature>
<feature type="domain" description="ABC transmembrane type-1" evidence="9">
    <location>
        <begin position="21"/>
        <end position="296"/>
    </location>
</feature>
<dbReference type="CDD" id="cd03228">
    <property type="entry name" value="ABCC_MRP_Like"/>
    <property type="match status" value="1"/>
</dbReference>
<dbReference type="PROSITE" id="PS50929">
    <property type="entry name" value="ABC_TM1F"/>
    <property type="match status" value="1"/>
</dbReference>
<dbReference type="GO" id="GO:0140359">
    <property type="term" value="F:ABC-type transporter activity"/>
    <property type="evidence" value="ECO:0007669"/>
    <property type="project" value="InterPro"/>
</dbReference>
<gene>
    <name evidence="10" type="ORF">DWX06_14045</name>
</gene>
<evidence type="ECO:0000313" key="11">
    <source>
        <dbReference type="Proteomes" id="UP000284296"/>
    </source>
</evidence>
<accession>A0A412Q0B6</accession>
<feature type="transmembrane region" description="Helical" evidence="7">
    <location>
        <begin position="136"/>
        <end position="155"/>
    </location>
</feature>
<dbReference type="InterPro" id="IPR036640">
    <property type="entry name" value="ABC1_TM_sf"/>
</dbReference>
<evidence type="ECO:0000256" key="1">
    <source>
        <dbReference type="ARBA" id="ARBA00004651"/>
    </source>
</evidence>
<proteinExistence type="predicted"/>
<evidence type="ECO:0000313" key="10">
    <source>
        <dbReference type="EMBL" id="RGT78764.1"/>
    </source>
</evidence>
<evidence type="ECO:0000256" key="7">
    <source>
        <dbReference type="SAM" id="Phobius"/>
    </source>
</evidence>
<dbReference type="InterPro" id="IPR003439">
    <property type="entry name" value="ABC_transporter-like_ATP-bd"/>
</dbReference>
<feature type="transmembrane region" description="Helical" evidence="7">
    <location>
        <begin position="161"/>
        <end position="179"/>
    </location>
</feature>
<dbReference type="GO" id="GO:0005886">
    <property type="term" value="C:plasma membrane"/>
    <property type="evidence" value="ECO:0007669"/>
    <property type="project" value="UniProtKB-SubCell"/>
</dbReference>
<dbReference type="PANTHER" id="PTHR24221:SF654">
    <property type="entry name" value="ATP-BINDING CASSETTE SUB-FAMILY B MEMBER 6"/>
    <property type="match status" value="1"/>
</dbReference>
<evidence type="ECO:0000256" key="2">
    <source>
        <dbReference type="ARBA" id="ARBA00022692"/>
    </source>
</evidence>
<feature type="transmembrane region" description="Helical" evidence="7">
    <location>
        <begin position="20"/>
        <end position="37"/>
    </location>
</feature>
<comment type="caution">
    <text evidence="10">The sequence shown here is derived from an EMBL/GenBank/DDBJ whole genome shotgun (WGS) entry which is preliminary data.</text>
</comment>
<keyword evidence="3" id="KW-0547">Nucleotide-binding</keyword>
<organism evidence="10 11">
    <name type="scientific">Agathobacter rectalis</name>
    <dbReference type="NCBI Taxonomy" id="39491"/>
    <lineage>
        <taxon>Bacteria</taxon>
        <taxon>Bacillati</taxon>
        <taxon>Bacillota</taxon>
        <taxon>Clostridia</taxon>
        <taxon>Lachnospirales</taxon>
        <taxon>Lachnospiraceae</taxon>
        <taxon>Agathobacter</taxon>
    </lineage>
</organism>
<evidence type="ECO:0000256" key="3">
    <source>
        <dbReference type="ARBA" id="ARBA00022741"/>
    </source>
</evidence>
<dbReference type="Proteomes" id="UP000284296">
    <property type="component" value="Unassembled WGS sequence"/>
</dbReference>
<dbReference type="InterPro" id="IPR039421">
    <property type="entry name" value="Type_1_exporter"/>
</dbReference>